<reference evidence="1" key="2">
    <citation type="journal article" date="2015" name="Data Brief">
        <title>Shoot transcriptome of the giant reed, Arundo donax.</title>
        <authorList>
            <person name="Barrero R.A."/>
            <person name="Guerrero F.D."/>
            <person name="Moolhuijzen P."/>
            <person name="Goolsby J.A."/>
            <person name="Tidwell J."/>
            <person name="Bellgard S.E."/>
            <person name="Bellgard M.I."/>
        </authorList>
    </citation>
    <scope>NUCLEOTIDE SEQUENCE</scope>
    <source>
        <tissue evidence="1">Shoot tissue taken approximately 20 cm above the soil surface</tissue>
    </source>
</reference>
<sequence length="13" mass="1513">MLLQCDLCAKYLV</sequence>
<organism evidence="1">
    <name type="scientific">Arundo donax</name>
    <name type="common">Giant reed</name>
    <name type="synonym">Donax arundinaceus</name>
    <dbReference type="NCBI Taxonomy" id="35708"/>
    <lineage>
        <taxon>Eukaryota</taxon>
        <taxon>Viridiplantae</taxon>
        <taxon>Streptophyta</taxon>
        <taxon>Embryophyta</taxon>
        <taxon>Tracheophyta</taxon>
        <taxon>Spermatophyta</taxon>
        <taxon>Magnoliopsida</taxon>
        <taxon>Liliopsida</taxon>
        <taxon>Poales</taxon>
        <taxon>Poaceae</taxon>
        <taxon>PACMAD clade</taxon>
        <taxon>Arundinoideae</taxon>
        <taxon>Arundineae</taxon>
        <taxon>Arundo</taxon>
    </lineage>
</organism>
<protein>
    <submittedName>
        <fullName evidence="1">Uncharacterized protein</fullName>
    </submittedName>
</protein>
<reference evidence="1" key="1">
    <citation type="submission" date="2014-09" db="EMBL/GenBank/DDBJ databases">
        <authorList>
            <person name="Magalhaes I.L.F."/>
            <person name="Oliveira U."/>
            <person name="Santos F.R."/>
            <person name="Vidigal T.H.D.A."/>
            <person name="Brescovit A.D."/>
            <person name="Santos A.J."/>
        </authorList>
    </citation>
    <scope>NUCLEOTIDE SEQUENCE</scope>
    <source>
        <tissue evidence="1">Shoot tissue taken approximately 20 cm above the soil surface</tissue>
    </source>
</reference>
<dbReference type="EMBL" id="GBRH01186860">
    <property type="protein sequence ID" value="JAE11036.1"/>
    <property type="molecule type" value="Transcribed_RNA"/>
</dbReference>
<name>A0A0A9FLN6_ARUDO</name>
<evidence type="ECO:0000313" key="1">
    <source>
        <dbReference type="EMBL" id="JAE11036.1"/>
    </source>
</evidence>
<proteinExistence type="predicted"/>
<accession>A0A0A9FLN6</accession>